<dbReference type="AlphaFoldDB" id="A0A6G5RGT4"/>
<dbReference type="CDD" id="cd02440">
    <property type="entry name" value="AdoMet_MTases"/>
    <property type="match status" value="1"/>
</dbReference>
<dbReference type="PANTHER" id="PTHR43464:SF19">
    <property type="entry name" value="UBIQUINONE BIOSYNTHESIS O-METHYLTRANSFERASE, MITOCHONDRIAL"/>
    <property type="match status" value="1"/>
</dbReference>
<dbReference type="GO" id="GO:0032259">
    <property type="term" value="P:methylation"/>
    <property type="evidence" value="ECO:0007669"/>
    <property type="project" value="UniProtKB-KW"/>
</dbReference>
<evidence type="ECO:0000259" key="4">
    <source>
        <dbReference type="Pfam" id="PF13649"/>
    </source>
</evidence>
<dbReference type="Proteomes" id="UP000495940">
    <property type="component" value="Chromosome"/>
</dbReference>
<dbReference type="Pfam" id="PF13649">
    <property type="entry name" value="Methyltransf_25"/>
    <property type="match status" value="1"/>
</dbReference>
<keyword evidence="2 5" id="KW-0808">Transferase</keyword>
<reference evidence="5 6" key="1">
    <citation type="submission" date="2017-06" db="EMBL/GenBank/DDBJ databases">
        <title>Complete Genome Sequence of Streptomyces hawaiiensis NRRL 15010 and insights into acyldepsipeptides biosynthesis.</title>
        <authorList>
            <person name="Mariita R.M."/>
            <person name="Sello J.K."/>
        </authorList>
    </citation>
    <scope>NUCLEOTIDE SEQUENCE [LARGE SCALE GENOMIC DNA]</scope>
    <source>
        <strain evidence="5 6">ATCC 12236</strain>
    </source>
</reference>
<dbReference type="InterPro" id="IPR029063">
    <property type="entry name" value="SAM-dependent_MTases_sf"/>
</dbReference>
<dbReference type="EMBL" id="CP021978">
    <property type="protein sequence ID" value="QCD57338.1"/>
    <property type="molecule type" value="Genomic_DNA"/>
</dbReference>
<dbReference type="SUPFAM" id="SSF53335">
    <property type="entry name" value="S-adenosyl-L-methionine-dependent methyltransferases"/>
    <property type="match status" value="1"/>
</dbReference>
<sequence>MQHETNFDAVYQGRESAQNVPWVPWNIGEPQPKLAELEPQGVFRSDVLDAGCGVGVTSLFLARLGYTVVGLDSAPSAIAAAQGATEGHDLPVTFDVADLTTLQGYEGRFRAVVDSGTIPAVPDDKRADYLACLARSTTDDATLSILTFSRDARSVMPKGPTLFSADELATLVEKDWEIDRLEPSSIAALLAPELGDKALATDEKGRMLVPALLLVAHKR</sequence>
<evidence type="ECO:0000256" key="1">
    <source>
        <dbReference type="ARBA" id="ARBA00022603"/>
    </source>
</evidence>
<dbReference type="InterPro" id="IPR041698">
    <property type="entry name" value="Methyltransf_25"/>
</dbReference>
<evidence type="ECO:0000256" key="3">
    <source>
        <dbReference type="ARBA" id="ARBA00022691"/>
    </source>
</evidence>
<name>A0A6G5RGT4_9ACTN</name>
<feature type="domain" description="Methyltransferase" evidence="4">
    <location>
        <begin position="47"/>
        <end position="137"/>
    </location>
</feature>
<dbReference type="RefSeq" id="WP_175433912.1">
    <property type="nucleotide sequence ID" value="NZ_CP021978.1"/>
</dbReference>
<dbReference type="KEGG" id="shaw:CEB94_22705"/>
<evidence type="ECO:0000313" key="6">
    <source>
        <dbReference type="Proteomes" id="UP000495940"/>
    </source>
</evidence>
<gene>
    <name evidence="5" type="ORF">CEB94_22705</name>
</gene>
<dbReference type="PANTHER" id="PTHR43464">
    <property type="entry name" value="METHYLTRANSFERASE"/>
    <property type="match status" value="1"/>
</dbReference>
<organism evidence="5 6">
    <name type="scientific">Streptomyces hawaiiensis</name>
    <dbReference type="NCBI Taxonomy" id="67305"/>
    <lineage>
        <taxon>Bacteria</taxon>
        <taxon>Bacillati</taxon>
        <taxon>Actinomycetota</taxon>
        <taxon>Actinomycetes</taxon>
        <taxon>Kitasatosporales</taxon>
        <taxon>Streptomycetaceae</taxon>
        <taxon>Streptomyces</taxon>
    </lineage>
</organism>
<protein>
    <submittedName>
        <fullName evidence="5">SAM-dependent methyltransferase</fullName>
    </submittedName>
</protein>
<keyword evidence="6" id="KW-1185">Reference proteome</keyword>
<proteinExistence type="predicted"/>
<evidence type="ECO:0000313" key="5">
    <source>
        <dbReference type="EMBL" id="QCD57338.1"/>
    </source>
</evidence>
<dbReference type="GO" id="GO:0008168">
    <property type="term" value="F:methyltransferase activity"/>
    <property type="evidence" value="ECO:0007669"/>
    <property type="project" value="UniProtKB-KW"/>
</dbReference>
<dbReference type="Gene3D" id="3.40.50.150">
    <property type="entry name" value="Vaccinia Virus protein VP39"/>
    <property type="match status" value="1"/>
</dbReference>
<keyword evidence="1 5" id="KW-0489">Methyltransferase</keyword>
<keyword evidence="3" id="KW-0949">S-adenosyl-L-methionine</keyword>
<evidence type="ECO:0000256" key="2">
    <source>
        <dbReference type="ARBA" id="ARBA00022679"/>
    </source>
</evidence>
<accession>A0A6G5RGT4</accession>